<dbReference type="InterPro" id="IPR036264">
    <property type="entry name" value="Bact_exopeptidase_dim_dom"/>
</dbReference>
<dbReference type="AlphaFoldDB" id="A0A151GNX6"/>
<dbReference type="EMBL" id="LAYC01000002">
    <property type="protein sequence ID" value="KYK58813.1"/>
    <property type="molecule type" value="Genomic_DNA"/>
</dbReference>
<dbReference type="Pfam" id="PF01546">
    <property type="entry name" value="Peptidase_M20"/>
    <property type="match status" value="1"/>
</dbReference>
<dbReference type="RefSeq" id="XP_040658165.1">
    <property type="nucleotide sequence ID" value="XM_040803132.1"/>
</dbReference>
<keyword evidence="2" id="KW-0378">Hydrolase</keyword>
<comment type="similarity">
    <text evidence="1">Belongs to the peptidase M20A family.</text>
</comment>
<dbReference type="STRING" id="98403.A0A151GNX6"/>
<reference evidence="3 4" key="1">
    <citation type="journal article" date="2016" name="Sci. Rep.">
        <title>Insights into Adaptations to a Near-Obligate Nematode Endoparasitic Lifestyle from the Finished Genome of Drechmeria coniospora.</title>
        <authorList>
            <person name="Zhang L."/>
            <person name="Zhou Z."/>
            <person name="Guo Q."/>
            <person name="Fokkens L."/>
            <person name="Miskei M."/>
            <person name="Pocsi I."/>
            <person name="Zhang W."/>
            <person name="Chen M."/>
            <person name="Wang L."/>
            <person name="Sun Y."/>
            <person name="Donzelli B.G."/>
            <person name="Gibson D.M."/>
            <person name="Nelson D.R."/>
            <person name="Luo J.G."/>
            <person name="Rep M."/>
            <person name="Liu H."/>
            <person name="Yang S."/>
            <person name="Wang J."/>
            <person name="Krasnoff S.B."/>
            <person name="Xu Y."/>
            <person name="Molnar I."/>
            <person name="Lin M."/>
        </authorList>
    </citation>
    <scope>NUCLEOTIDE SEQUENCE [LARGE SCALE GENOMIC DNA]</scope>
    <source>
        <strain evidence="3 4">ARSEF 6962</strain>
    </source>
</reference>
<dbReference type="SUPFAM" id="SSF53187">
    <property type="entry name" value="Zn-dependent exopeptidases"/>
    <property type="match status" value="1"/>
</dbReference>
<gene>
    <name evidence="3" type="ORF">DCS_05831</name>
</gene>
<evidence type="ECO:0000256" key="2">
    <source>
        <dbReference type="ARBA" id="ARBA00022801"/>
    </source>
</evidence>
<dbReference type="InterPro" id="IPR010158">
    <property type="entry name" value="Amidase_Cbmase"/>
</dbReference>
<dbReference type="PANTHER" id="PTHR32494:SF20">
    <property type="entry name" value="PEPTIDASE M20 DIMERISATION DOMAIN-CONTAINING PROTEIN"/>
    <property type="match status" value="1"/>
</dbReference>
<dbReference type="SUPFAM" id="SSF55031">
    <property type="entry name" value="Bacterial exopeptidase dimerisation domain"/>
    <property type="match status" value="1"/>
</dbReference>
<comment type="caution">
    <text evidence="3">The sequence shown here is derived from an EMBL/GenBank/DDBJ whole genome shotgun (WGS) entry which is preliminary data.</text>
</comment>
<dbReference type="InParanoid" id="A0A151GNX6"/>
<dbReference type="GO" id="GO:0016813">
    <property type="term" value="F:hydrolase activity, acting on carbon-nitrogen (but not peptide) bonds, in linear amidines"/>
    <property type="evidence" value="ECO:0007669"/>
    <property type="project" value="InterPro"/>
</dbReference>
<dbReference type="Gene3D" id="3.40.630.10">
    <property type="entry name" value="Zn peptidases"/>
    <property type="match status" value="1"/>
</dbReference>
<dbReference type="CDD" id="cd03884">
    <property type="entry name" value="M20_bAS"/>
    <property type="match status" value="1"/>
</dbReference>
<dbReference type="Proteomes" id="UP000076580">
    <property type="component" value="Chromosome 02"/>
</dbReference>
<keyword evidence="4" id="KW-1185">Reference proteome</keyword>
<dbReference type="GeneID" id="63718474"/>
<organism evidence="3 4">
    <name type="scientific">Drechmeria coniospora</name>
    <name type="common">Nematophagous fungus</name>
    <name type="synonym">Meria coniospora</name>
    <dbReference type="NCBI Taxonomy" id="98403"/>
    <lineage>
        <taxon>Eukaryota</taxon>
        <taxon>Fungi</taxon>
        <taxon>Dikarya</taxon>
        <taxon>Ascomycota</taxon>
        <taxon>Pezizomycotina</taxon>
        <taxon>Sordariomycetes</taxon>
        <taxon>Hypocreomycetidae</taxon>
        <taxon>Hypocreales</taxon>
        <taxon>Ophiocordycipitaceae</taxon>
        <taxon>Drechmeria</taxon>
    </lineage>
</organism>
<sequence length="411" mass="44392">MARLALTDDDARARRWFAEETEALGCRLVVDEMGNMFANRPGSAASPSPMIAMGSHLDTQPRGGRYDGILGVVAAVEVLRTLHENGFRTHLDVGAVNWTNQHRRLIDPPSPSEEGARFPKSMLSSGVWAGVVPLEDAWNLADVFDPSATVKSELRRHGYLGDVACSARADAGFPLSAHFELHIEQGPILERAAKPVGVVQGAQAYRWFTFTVLGRDAHTGTTPLDARSDPLLATAKMIASSHAIAKRLGALASTGIVKIPPSSSTNTVASEASFTLDIRHPRDSVVADVQRLCLESFEKIAREDGKGVHLRWTLDTDSPAVKFDRRCIEAVEAAADNVVGRDRWLPITSGAGHDTVNTSGRCPSAMIFVPCKDGVSHHPEEYCSPEHCAIGAQTLLEAVLNYDRMMSGNAL</sequence>
<accession>A0A151GNX6</accession>
<evidence type="ECO:0000256" key="1">
    <source>
        <dbReference type="ARBA" id="ARBA00006247"/>
    </source>
</evidence>
<evidence type="ECO:0000313" key="3">
    <source>
        <dbReference type="EMBL" id="KYK58813.1"/>
    </source>
</evidence>
<protein>
    <submittedName>
        <fullName evidence="3">Hydantoinase/carbamoylase family amidase</fullName>
    </submittedName>
</protein>
<dbReference type="InterPro" id="IPR002933">
    <property type="entry name" value="Peptidase_M20"/>
</dbReference>
<dbReference type="Gene3D" id="3.30.70.360">
    <property type="match status" value="1"/>
</dbReference>
<dbReference type="PIRSF" id="PIRSF001235">
    <property type="entry name" value="Amidase_carbamoylase"/>
    <property type="match status" value="1"/>
</dbReference>
<dbReference type="PANTHER" id="PTHR32494">
    <property type="entry name" value="ALLANTOATE DEIMINASE-RELATED"/>
    <property type="match status" value="1"/>
</dbReference>
<name>A0A151GNX6_DRECN</name>
<dbReference type="NCBIfam" id="TIGR01879">
    <property type="entry name" value="hydantase"/>
    <property type="match status" value="1"/>
</dbReference>
<evidence type="ECO:0000313" key="4">
    <source>
        <dbReference type="Proteomes" id="UP000076580"/>
    </source>
</evidence>
<proteinExistence type="inferred from homology"/>